<dbReference type="EMBL" id="FOOT01000004">
    <property type="protein sequence ID" value="SFG95465.1"/>
    <property type="molecule type" value="Genomic_DNA"/>
</dbReference>
<organism evidence="2 3">
    <name type="scientific">Pontibacter chinhatensis</name>
    <dbReference type="NCBI Taxonomy" id="1436961"/>
    <lineage>
        <taxon>Bacteria</taxon>
        <taxon>Pseudomonadati</taxon>
        <taxon>Bacteroidota</taxon>
        <taxon>Cytophagia</taxon>
        <taxon>Cytophagales</taxon>
        <taxon>Hymenobacteraceae</taxon>
        <taxon>Pontibacter</taxon>
    </lineage>
</organism>
<dbReference type="RefSeq" id="WP_092102956.1">
    <property type="nucleotide sequence ID" value="NZ_FOOT01000004.1"/>
</dbReference>
<feature type="chain" id="PRO_5011600903" evidence="1">
    <location>
        <begin position="22"/>
        <end position="76"/>
    </location>
</feature>
<dbReference type="PROSITE" id="PS51257">
    <property type="entry name" value="PROKAR_LIPOPROTEIN"/>
    <property type="match status" value="1"/>
</dbReference>
<proteinExistence type="predicted"/>
<keyword evidence="3" id="KW-1185">Reference proteome</keyword>
<feature type="signal peptide" evidence="1">
    <location>
        <begin position="1"/>
        <end position="21"/>
    </location>
</feature>
<dbReference type="Proteomes" id="UP000198724">
    <property type="component" value="Unassembled WGS sequence"/>
</dbReference>
<gene>
    <name evidence="2" type="ORF">SAMN05421739_104485</name>
</gene>
<evidence type="ECO:0000313" key="2">
    <source>
        <dbReference type="EMBL" id="SFG95465.1"/>
    </source>
</evidence>
<sequence>MKKILKFAFAAFAVVAFTACGTDNNTTTESDTVETTDETVDTDMDMDEDTTIVVEDTTVNDGVADEIKEEQPPVQQ</sequence>
<dbReference type="STRING" id="1436961.SAMN05421739_104485"/>
<accession>A0A1I2W211</accession>
<keyword evidence="1" id="KW-0732">Signal</keyword>
<evidence type="ECO:0000256" key="1">
    <source>
        <dbReference type="SAM" id="SignalP"/>
    </source>
</evidence>
<protein>
    <submittedName>
        <fullName evidence="2">Uncharacterized protein</fullName>
    </submittedName>
</protein>
<reference evidence="3" key="1">
    <citation type="submission" date="2016-10" db="EMBL/GenBank/DDBJ databases">
        <authorList>
            <person name="Varghese N."/>
            <person name="Submissions S."/>
        </authorList>
    </citation>
    <scope>NUCLEOTIDE SEQUENCE [LARGE SCALE GENOMIC DNA]</scope>
    <source>
        <strain evidence="3">LP51</strain>
    </source>
</reference>
<evidence type="ECO:0000313" key="3">
    <source>
        <dbReference type="Proteomes" id="UP000198724"/>
    </source>
</evidence>
<dbReference type="AlphaFoldDB" id="A0A1I2W211"/>
<name>A0A1I2W211_9BACT</name>